<evidence type="ECO:0000256" key="1">
    <source>
        <dbReference type="SAM" id="Phobius"/>
    </source>
</evidence>
<reference evidence="2" key="1">
    <citation type="submission" date="2014-11" db="EMBL/GenBank/DDBJ databases">
        <authorList>
            <person name="Amaro Gonzalez C."/>
        </authorList>
    </citation>
    <scope>NUCLEOTIDE SEQUENCE</scope>
</reference>
<keyword evidence="1" id="KW-1133">Transmembrane helix</keyword>
<dbReference type="AlphaFoldDB" id="A0A0E9XM47"/>
<feature type="transmembrane region" description="Helical" evidence="1">
    <location>
        <begin position="20"/>
        <end position="44"/>
    </location>
</feature>
<feature type="transmembrane region" description="Helical" evidence="1">
    <location>
        <begin position="65"/>
        <end position="88"/>
    </location>
</feature>
<accession>A0A0E9XM47</accession>
<proteinExistence type="predicted"/>
<keyword evidence="1" id="KW-0812">Transmembrane</keyword>
<evidence type="ECO:0000313" key="2">
    <source>
        <dbReference type="EMBL" id="JAI03798.1"/>
    </source>
</evidence>
<sequence>MKTGNTPPLSQYYFLRSPSLFIFLLNVLPHPCYDLSFFICFTACRQKEPFITFQFLAINVGPYSYTNVTVIVCFYFFHFFLSIVLHFVKIYQQ</sequence>
<dbReference type="EMBL" id="GBXM01004780">
    <property type="protein sequence ID" value="JAI03798.1"/>
    <property type="molecule type" value="Transcribed_RNA"/>
</dbReference>
<organism evidence="2">
    <name type="scientific">Anguilla anguilla</name>
    <name type="common">European freshwater eel</name>
    <name type="synonym">Muraena anguilla</name>
    <dbReference type="NCBI Taxonomy" id="7936"/>
    <lineage>
        <taxon>Eukaryota</taxon>
        <taxon>Metazoa</taxon>
        <taxon>Chordata</taxon>
        <taxon>Craniata</taxon>
        <taxon>Vertebrata</taxon>
        <taxon>Euteleostomi</taxon>
        <taxon>Actinopterygii</taxon>
        <taxon>Neopterygii</taxon>
        <taxon>Teleostei</taxon>
        <taxon>Anguilliformes</taxon>
        <taxon>Anguillidae</taxon>
        <taxon>Anguilla</taxon>
    </lineage>
</organism>
<protein>
    <submittedName>
        <fullName evidence="2">Uncharacterized protein</fullName>
    </submittedName>
</protein>
<name>A0A0E9XM47_ANGAN</name>
<keyword evidence="1" id="KW-0472">Membrane</keyword>
<reference evidence="2" key="2">
    <citation type="journal article" date="2015" name="Fish Shellfish Immunol.">
        <title>Early steps in the European eel (Anguilla anguilla)-Vibrio vulnificus interaction in the gills: Role of the RtxA13 toxin.</title>
        <authorList>
            <person name="Callol A."/>
            <person name="Pajuelo D."/>
            <person name="Ebbesson L."/>
            <person name="Teles M."/>
            <person name="MacKenzie S."/>
            <person name="Amaro C."/>
        </authorList>
    </citation>
    <scope>NUCLEOTIDE SEQUENCE</scope>
</reference>